<dbReference type="PROSITE" id="PS50005">
    <property type="entry name" value="TPR"/>
    <property type="match status" value="1"/>
</dbReference>
<organism evidence="4 5">
    <name type="scientific">Pelatocladus maniniholoensis HA4357-MV3</name>
    <dbReference type="NCBI Taxonomy" id="1117104"/>
    <lineage>
        <taxon>Bacteria</taxon>
        <taxon>Bacillati</taxon>
        <taxon>Cyanobacteriota</taxon>
        <taxon>Cyanophyceae</taxon>
        <taxon>Nostocales</taxon>
        <taxon>Nostocaceae</taxon>
        <taxon>Pelatocladus</taxon>
    </lineage>
</organism>
<feature type="repeat" description="TPR" evidence="3">
    <location>
        <begin position="94"/>
        <end position="127"/>
    </location>
</feature>
<dbReference type="InterPro" id="IPR019734">
    <property type="entry name" value="TPR_rpt"/>
</dbReference>
<dbReference type="EMBL" id="JAHHHW010000102">
    <property type="protein sequence ID" value="MBW4433338.1"/>
    <property type="molecule type" value="Genomic_DNA"/>
</dbReference>
<dbReference type="Pfam" id="PF07719">
    <property type="entry name" value="TPR_2"/>
    <property type="match status" value="1"/>
</dbReference>
<dbReference type="Proteomes" id="UP000813215">
    <property type="component" value="Unassembled WGS sequence"/>
</dbReference>
<evidence type="ECO:0000256" key="1">
    <source>
        <dbReference type="ARBA" id="ARBA00022737"/>
    </source>
</evidence>
<comment type="caution">
    <text evidence="4">The sequence shown here is derived from an EMBL/GenBank/DDBJ whole genome shotgun (WGS) entry which is preliminary data.</text>
</comment>
<keyword evidence="1" id="KW-0677">Repeat</keyword>
<dbReference type="InterPro" id="IPR011990">
    <property type="entry name" value="TPR-like_helical_dom_sf"/>
</dbReference>
<dbReference type="SUPFAM" id="SSF48452">
    <property type="entry name" value="TPR-like"/>
    <property type="match status" value="1"/>
</dbReference>
<dbReference type="SMART" id="SM00028">
    <property type="entry name" value="TPR"/>
    <property type="match status" value="2"/>
</dbReference>
<protein>
    <submittedName>
        <fullName evidence="4">Tetratricopeptide repeat protein</fullName>
    </submittedName>
</protein>
<evidence type="ECO:0000256" key="3">
    <source>
        <dbReference type="PROSITE-ProRule" id="PRU00339"/>
    </source>
</evidence>
<reference evidence="4" key="2">
    <citation type="journal article" date="2022" name="Microbiol. Resour. Announc.">
        <title>Metagenome Sequencing to Explore Phylogenomics of Terrestrial Cyanobacteria.</title>
        <authorList>
            <person name="Ward R.D."/>
            <person name="Stajich J.E."/>
            <person name="Johansen J.R."/>
            <person name="Huntemann M."/>
            <person name="Clum A."/>
            <person name="Foster B."/>
            <person name="Foster B."/>
            <person name="Roux S."/>
            <person name="Palaniappan K."/>
            <person name="Varghese N."/>
            <person name="Mukherjee S."/>
            <person name="Reddy T.B.K."/>
            <person name="Daum C."/>
            <person name="Copeland A."/>
            <person name="Chen I.A."/>
            <person name="Ivanova N.N."/>
            <person name="Kyrpides N.C."/>
            <person name="Shapiro N."/>
            <person name="Eloe-Fadrosh E.A."/>
            <person name="Pietrasiak N."/>
        </authorList>
    </citation>
    <scope>NUCLEOTIDE SEQUENCE</scope>
    <source>
        <strain evidence="4">HA4357-MV3</strain>
    </source>
</reference>
<evidence type="ECO:0000256" key="2">
    <source>
        <dbReference type="ARBA" id="ARBA00022803"/>
    </source>
</evidence>
<accession>A0A9E3H9K6</accession>
<evidence type="ECO:0000313" key="4">
    <source>
        <dbReference type="EMBL" id="MBW4433338.1"/>
    </source>
</evidence>
<proteinExistence type="predicted"/>
<dbReference type="Gene3D" id="1.25.40.10">
    <property type="entry name" value="Tetratricopeptide repeat domain"/>
    <property type="match status" value="1"/>
</dbReference>
<reference evidence="4" key="1">
    <citation type="submission" date="2021-05" db="EMBL/GenBank/DDBJ databases">
        <authorList>
            <person name="Pietrasiak N."/>
            <person name="Ward R."/>
            <person name="Stajich J.E."/>
            <person name="Kurbessoian T."/>
        </authorList>
    </citation>
    <scope>NUCLEOTIDE SEQUENCE</scope>
    <source>
        <strain evidence="4">HA4357-MV3</strain>
    </source>
</reference>
<dbReference type="InterPro" id="IPR013105">
    <property type="entry name" value="TPR_2"/>
</dbReference>
<sequence length="144" mass="16355">MLSPLLALQHLQINTSEISELWQAAKLSLKLGRLNQSLTIAYNAVQKNPAQQQLYHQHYIESMRLGAEFAEEIGDNQRSAYYWEQVTQQVPQDAIAWHGLGIAKANLQDYQSAEFALSRALQLEPGNQKIRMHLTEVRQLLGVS</sequence>
<keyword evidence="2 3" id="KW-0802">TPR repeat</keyword>
<name>A0A9E3H9K6_9NOST</name>
<gene>
    <name evidence="4" type="ORF">KME28_16845</name>
</gene>
<evidence type="ECO:0000313" key="5">
    <source>
        <dbReference type="Proteomes" id="UP000813215"/>
    </source>
</evidence>
<dbReference type="AlphaFoldDB" id="A0A9E3H9K6"/>